<proteinExistence type="predicted"/>
<gene>
    <name evidence="4" type="ORF">BN1232_00118</name>
    <name evidence="5" type="ORF">MJO58_27145</name>
</gene>
<evidence type="ECO:0000256" key="1">
    <source>
        <dbReference type="ARBA" id="ARBA00022553"/>
    </source>
</evidence>
<sequence length="373" mass="39418">MSSAASTARPALLVVHSGDTSHAIDPGRGVVTIGREPQAGVQIDDPQLSQEHLRAETTDGQWRIVDSSPSGMFVDGLRTTSVTITDKTIVRFGDPTAGKALTFEVVRPPKSVDPQKVSDSDEQGDNIAPIDLDPGVVRAGAAAAARRRELDISQRSLASDGIINAGALIAFEKGRSWPRERTRAKLEEVLQWPAGTIDRIRHGEPVAADDTASQAVPLDGPAAAEDPGGHGAASLIAQAVVAAVDGCSLAISALPPAEDPEFTERSAPILADLRQLETIAVRATRISQITPELIKALSAVRRHRDELMTLGANAPDAPLAQRLYAARRRANLSTLEIAQAAGVDEEMIVRAEDDEPLPAHVTAAIETLIGHIN</sequence>
<protein>
    <submittedName>
        <fullName evidence="5">FHA domain-containing protein</fullName>
    </submittedName>
    <submittedName>
        <fullName evidence="4">Putative alanine rich protein</fullName>
    </submittedName>
</protein>
<dbReference type="RefSeq" id="WP_090597887.1">
    <property type="nucleotide sequence ID" value="NZ_CP092423.2"/>
</dbReference>
<dbReference type="InterPro" id="IPR000253">
    <property type="entry name" value="FHA_dom"/>
</dbReference>
<evidence type="ECO:0000259" key="3">
    <source>
        <dbReference type="PROSITE" id="PS50006"/>
    </source>
</evidence>
<evidence type="ECO:0000256" key="2">
    <source>
        <dbReference type="SAM" id="MobiDB-lite"/>
    </source>
</evidence>
<accession>A0A0E4GUY1</accession>
<dbReference type="STRING" id="141349.BN1232_00118"/>
<dbReference type="InterPro" id="IPR008984">
    <property type="entry name" value="SMAD_FHA_dom_sf"/>
</dbReference>
<feature type="domain" description="FHA" evidence="3">
    <location>
        <begin position="31"/>
        <end position="79"/>
    </location>
</feature>
<dbReference type="Gene3D" id="2.60.200.20">
    <property type="match status" value="1"/>
</dbReference>
<dbReference type="EMBL" id="CTEE01000001">
    <property type="protein sequence ID" value="CQD02439.1"/>
    <property type="molecule type" value="Genomic_DNA"/>
</dbReference>
<evidence type="ECO:0000313" key="7">
    <source>
        <dbReference type="Proteomes" id="UP001055171"/>
    </source>
</evidence>
<evidence type="ECO:0000313" key="6">
    <source>
        <dbReference type="Proteomes" id="UP000199251"/>
    </source>
</evidence>
<dbReference type="PROSITE" id="PS50006">
    <property type="entry name" value="FHA_DOMAIN"/>
    <property type="match status" value="1"/>
</dbReference>
<evidence type="ECO:0000313" key="4">
    <source>
        <dbReference type="EMBL" id="CQD02439.1"/>
    </source>
</evidence>
<reference evidence="5" key="2">
    <citation type="submission" date="2022-08" db="EMBL/GenBank/DDBJ databases">
        <title>Complete genome sequence of 14 non-tuberculosis mycobacteria type-strains.</title>
        <authorList>
            <person name="Igarashi Y."/>
            <person name="Osugi A."/>
            <person name="Mitarai S."/>
        </authorList>
    </citation>
    <scope>NUCLEOTIDE SEQUENCE</scope>
    <source>
        <strain evidence="5">ATCC 51985</strain>
    </source>
</reference>
<dbReference type="Pfam" id="PF00498">
    <property type="entry name" value="FHA"/>
    <property type="match status" value="1"/>
</dbReference>
<dbReference type="OrthoDB" id="3214282at2"/>
<dbReference type="SUPFAM" id="SSF49879">
    <property type="entry name" value="SMAD/FHA domain"/>
    <property type="match status" value="1"/>
</dbReference>
<evidence type="ECO:0000313" key="5">
    <source>
        <dbReference type="EMBL" id="ULP42402.1"/>
    </source>
</evidence>
<keyword evidence="7" id="KW-1185">Reference proteome</keyword>
<dbReference type="Proteomes" id="UP001055171">
    <property type="component" value="Chromosome"/>
</dbReference>
<feature type="region of interest" description="Disordered" evidence="2">
    <location>
        <begin position="110"/>
        <end position="132"/>
    </location>
</feature>
<name>A0A0E4GUY1_MYCLN</name>
<dbReference type="Proteomes" id="UP000199251">
    <property type="component" value="Unassembled WGS sequence"/>
</dbReference>
<dbReference type="EMBL" id="CP092423">
    <property type="protein sequence ID" value="ULP42402.1"/>
    <property type="molecule type" value="Genomic_DNA"/>
</dbReference>
<dbReference type="AlphaFoldDB" id="A0A0E4GUY1"/>
<organism evidence="4 6">
    <name type="scientific">Mycobacterium lentiflavum</name>
    <dbReference type="NCBI Taxonomy" id="141349"/>
    <lineage>
        <taxon>Bacteria</taxon>
        <taxon>Bacillati</taxon>
        <taxon>Actinomycetota</taxon>
        <taxon>Actinomycetes</taxon>
        <taxon>Mycobacteriales</taxon>
        <taxon>Mycobacteriaceae</taxon>
        <taxon>Mycobacterium</taxon>
        <taxon>Mycobacterium simiae complex</taxon>
    </lineage>
</organism>
<keyword evidence="1" id="KW-0597">Phosphoprotein</keyword>
<reference evidence="4 6" key="1">
    <citation type="submission" date="2015-03" db="EMBL/GenBank/DDBJ databases">
        <authorList>
            <person name="Urmite Genomes"/>
        </authorList>
    </citation>
    <scope>NUCLEOTIDE SEQUENCE [LARGE SCALE GENOMIC DNA]</scope>
    <source>
        <strain evidence="4 6">CSUR P1491</strain>
    </source>
</reference>